<organism evidence="1 2">
    <name type="scientific">Pseudomonas mandelii</name>
    <dbReference type="NCBI Taxonomy" id="75612"/>
    <lineage>
        <taxon>Bacteria</taxon>
        <taxon>Pseudomonadati</taxon>
        <taxon>Pseudomonadota</taxon>
        <taxon>Gammaproteobacteria</taxon>
        <taxon>Pseudomonadales</taxon>
        <taxon>Pseudomonadaceae</taxon>
        <taxon>Pseudomonas</taxon>
    </lineage>
</organism>
<dbReference type="GeneID" id="46431696"/>
<dbReference type="Proteomes" id="UP000182476">
    <property type="component" value="Chromosome I"/>
</dbReference>
<sequence>MSDSNKEKFNDLVYKIMSLLIDACPVHRSIGPADFGYPEGETDPESCYYIPAADEAFLYECIRWLKDEELIRGEHEYVATIYGLEMFNGLPECLKTN</sequence>
<keyword evidence="2" id="KW-1185">Reference proteome</keyword>
<dbReference type="RefSeq" id="WP_083376331.1">
    <property type="nucleotide sequence ID" value="NZ_LT629796.1"/>
</dbReference>
<dbReference type="EMBL" id="LT629796">
    <property type="protein sequence ID" value="SDU58313.1"/>
    <property type="molecule type" value="Genomic_DNA"/>
</dbReference>
<protein>
    <submittedName>
        <fullName evidence="1">Uncharacterized protein</fullName>
    </submittedName>
</protein>
<evidence type="ECO:0000313" key="1">
    <source>
        <dbReference type="EMBL" id="SDU58313.1"/>
    </source>
</evidence>
<evidence type="ECO:0000313" key="2">
    <source>
        <dbReference type="Proteomes" id="UP000182476"/>
    </source>
</evidence>
<reference evidence="1 2" key="1">
    <citation type="submission" date="2016-10" db="EMBL/GenBank/DDBJ databases">
        <authorList>
            <person name="Varghese N."/>
            <person name="Submissions S."/>
        </authorList>
    </citation>
    <scope>NUCLEOTIDE SEQUENCE [LARGE SCALE GENOMIC DNA]</scope>
    <source>
        <strain evidence="1 2">LMG 21607</strain>
    </source>
</reference>
<proteinExistence type="predicted"/>
<gene>
    <name evidence="1" type="ORF">SAMN04489801_4709</name>
</gene>
<accession>A0ABY0VVV4</accession>
<name>A0ABY0VVV4_9PSED</name>